<evidence type="ECO:0000256" key="1">
    <source>
        <dbReference type="ARBA" id="ARBA00009995"/>
    </source>
</evidence>
<dbReference type="SUPFAM" id="SSF53756">
    <property type="entry name" value="UDP-Glycosyltransferase/glycogen phosphorylase"/>
    <property type="match status" value="1"/>
</dbReference>
<protein>
    <recommendedName>
        <fullName evidence="2">glucuronosyltransferase</fullName>
        <ecNumber evidence="2">2.4.1.17</ecNumber>
    </recommendedName>
</protein>
<evidence type="ECO:0000256" key="6">
    <source>
        <dbReference type="ARBA" id="ARBA00047475"/>
    </source>
</evidence>
<comment type="catalytic activity">
    <reaction evidence="6">
        <text>glucuronate acceptor + UDP-alpha-D-glucuronate = acceptor beta-D-glucuronoside + UDP + H(+)</text>
        <dbReference type="Rhea" id="RHEA:21032"/>
        <dbReference type="ChEBI" id="CHEBI:15378"/>
        <dbReference type="ChEBI" id="CHEBI:58052"/>
        <dbReference type="ChEBI" id="CHEBI:58223"/>
        <dbReference type="ChEBI" id="CHEBI:132367"/>
        <dbReference type="ChEBI" id="CHEBI:132368"/>
        <dbReference type="EC" id="2.4.1.17"/>
    </reaction>
</comment>
<dbReference type="PANTHER" id="PTHR48043:SF5">
    <property type="entry name" value="UDP-GLUCURONOSYLTRANSFERASE UGT-58-RELATED"/>
    <property type="match status" value="1"/>
</dbReference>
<keyword evidence="5" id="KW-0732">Signal</keyword>
<dbReference type="Proteomes" id="UP001432027">
    <property type="component" value="Unassembled WGS sequence"/>
</dbReference>
<dbReference type="GO" id="GO:0015020">
    <property type="term" value="F:glucuronosyltransferase activity"/>
    <property type="evidence" value="ECO:0007669"/>
    <property type="project" value="UniProtKB-EC"/>
</dbReference>
<comment type="caution">
    <text evidence="8">The sequence shown here is derived from an EMBL/GenBank/DDBJ whole genome shotgun (WGS) entry which is preliminary data.</text>
</comment>
<dbReference type="PANTHER" id="PTHR48043">
    <property type="entry name" value="EG:EG0003.4 PROTEIN-RELATED"/>
    <property type="match status" value="1"/>
</dbReference>
<keyword evidence="7" id="KW-0812">Transmembrane</keyword>
<feature type="non-terminal residue" evidence="8">
    <location>
        <position position="1"/>
    </location>
</feature>
<dbReference type="InterPro" id="IPR002213">
    <property type="entry name" value="UDP_glucos_trans"/>
</dbReference>
<accession>A0AAV5SM24</accession>
<dbReference type="Gene3D" id="3.40.50.2000">
    <property type="entry name" value="Glycogen Phosphorylase B"/>
    <property type="match status" value="1"/>
</dbReference>
<dbReference type="AlphaFoldDB" id="A0AAV5SM24"/>
<dbReference type="Pfam" id="PF00201">
    <property type="entry name" value="UDPGT"/>
    <property type="match status" value="1"/>
</dbReference>
<evidence type="ECO:0000256" key="4">
    <source>
        <dbReference type="ARBA" id="ARBA00022679"/>
    </source>
</evidence>
<evidence type="ECO:0000256" key="2">
    <source>
        <dbReference type="ARBA" id="ARBA00012544"/>
    </source>
</evidence>
<evidence type="ECO:0000256" key="5">
    <source>
        <dbReference type="ARBA" id="ARBA00022729"/>
    </source>
</evidence>
<keyword evidence="7" id="KW-1133">Transmembrane helix</keyword>
<dbReference type="InterPro" id="IPR050271">
    <property type="entry name" value="UDP-glycosyltransferase"/>
</dbReference>
<comment type="similarity">
    <text evidence="1">Belongs to the UDP-glycosyltransferase family.</text>
</comment>
<reference evidence="8" key="1">
    <citation type="submission" date="2023-10" db="EMBL/GenBank/DDBJ databases">
        <title>Genome assembly of Pristionchus species.</title>
        <authorList>
            <person name="Yoshida K."/>
            <person name="Sommer R.J."/>
        </authorList>
    </citation>
    <scope>NUCLEOTIDE SEQUENCE</scope>
    <source>
        <strain evidence="8">RS0144</strain>
    </source>
</reference>
<organism evidence="8 9">
    <name type="scientific">Pristionchus entomophagus</name>
    <dbReference type="NCBI Taxonomy" id="358040"/>
    <lineage>
        <taxon>Eukaryota</taxon>
        <taxon>Metazoa</taxon>
        <taxon>Ecdysozoa</taxon>
        <taxon>Nematoda</taxon>
        <taxon>Chromadorea</taxon>
        <taxon>Rhabditida</taxon>
        <taxon>Rhabditina</taxon>
        <taxon>Diplogasteromorpha</taxon>
        <taxon>Diplogasteroidea</taxon>
        <taxon>Neodiplogasteridae</taxon>
        <taxon>Pristionchus</taxon>
    </lineage>
</organism>
<sequence>SSQPSYEGSSIPVSAWLASIRVCNRLLNTDKSRFDGLINQKFDTVIVDDQFNACGLLYSSLSHSVFIYWSQSSLRPESAWAHHSPSPPSYLPVPGTKLTDTLDFFERTYNLYYYLRSLFIHQNIIHPRLDAVFQHHYPLSVSSFEMERNASLNFINTPPIFDFPRPFMPRVVFVGCIHCRLPSPLPSYLSSFISSSPFMVASFGFSSLLSSAPPSIISTFFSALSSRPSIKFIVQYEGDHSLPPNVLTHSFLPIQDLLGHPSCIAHISIGGLNSVTESVWHGIPVIGLPLLFPSHDNLLRVLARGAGIIVDKKSISVHSLTHAIDGIQRKKFKDQVLIFQDMLRDVPYTELDHATFWVEFIERHHEIPHARSGADQLNVLQYFLIDVISFIIGSLYIFLYFSYLITSTLLRILFSTNNLSKKKKKE</sequence>
<evidence type="ECO:0000313" key="9">
    <source>
        <dbReference type="Proteomes" id="UP001432027"/>
    </source>
</evidence>
<dbReference type="EC" id="2.4.1.17" evidence="2"/>
<gene>
    <name evidence="8" type="ORF">PENTCL1PPCAC_6591</name>
</gene>
<keyword evidence="9" id="KW-1185">Reference proteome</keyword>
<feature type="transmembrane region" description="Helical" evidence="7">
    <location>
        <begin position="387"/>
        <end position="414"/>
    </location>
</feature>
<proteinExistence type="inferred from homology"/>
<evidence type="ECO:0000256" key="3">
    <source>
        <dbReference type="ARBA" id="ARBA00022676"/>
    </source>
</evidence>
<keyword evidence="4" id="KW-0808">Transferase</keyword>
<keyword evidence="7" id="KW-0472">Membrane</keyword>
<dbReference type="EMBL" id="BTSX01000002">
    <property type="protein sequence ID" value="GMS84416.1"/>
    <property type="molecule type" value="Genomic_DNA"/>
</dbReference>
<name>A0AAV5SM24_9BILA</name>
<keyword evidence="3" id="KW-0328">Glycosyltransferase</keyword>
<evidence type="ECO:0000313" key="8">
    <source>
        <dbReference type="EMBL" id="GMS84416.1"/>
    </source>
</evidence>
<evidence type="ECO:0000256" key="7">
    <source>
        <dbReference type="SAM" id="Phobius"/>
    </source>
</evidence>